<keyword evidence="2" id="KW-0067">ATP-binding</keyword>
<dbReference type="InterPro" id="IPR001054">
    <property type="entry name" value="A/G_cyclase"/>
</dbReference>
<dbReference type="Pfam" id="PF00211">
    <property type="entry name" value="Guanylate_cyc"/>
    <property type="match status" value="1"/>
</dbReference>
<dbReference type="Gene3D" id="1.25.40.10">
    <property type="entry name" value="Tetratricopeptide repeat domain"/>
    <property type="match status" value="2"/>
</dbReference>
<dbReference type="RefSeq" id="WP_211848172.1">
    <property type="nucleotide sequence ID" value="NZ_JAAEDL010000021.1"/>
</dbReference>
<dbReference type="InterPro" id="IPR011990">
    <property type="entry name" value="TPR-like_helical_dom_sf"/>
</dbReference>
<dbReference type="GO" id="GO:0009190">
    <property type="term" value="P:cyclic nucleotide biosynthetic process"/>
    <property type="evidence" value="ECO:0007669"/>
    <property type="project" value="InterPro"/>
</dbReference>
<evidence type="ECO:0000313" key="4">
    <source>
        <dbReference type="EMBL" id="MBR0682637.1"/>
    </source>
</evidence>
<dbReference type="GO" id="GO:0005524">
    <property type="term" value="F:ATP binding"/>
    <property type="evidence" value="ECO:0007669"/>
    <property type="project" value="UniProtKB-KW"/>
</dbReference>
<gene>
    <name evidence="4" type="ORF">GXW74_19245</name>
</gene>
<evidence type="ECO:0000313" key="5">
    <source>
        <dbReference type="Proteomes" id="UP001138709"/>
    </source>
</evidence>
<comment type="caution">
    <text evidence="4">The sequence shown here is derived from an EMBL/GenBank/DDBJ whole genome shotgun (WGS) entry which is preliminary data.</text>
</comment>
<proteinExistence type="predicted"/>
<feature type="domain" description="Guanylate cyclase" evidence="3">
    <location>
        <begin position="96"/>
        <end position="221"/>
    </location>
</feature>
<dbReference type="PROSITE" id="PS50125">
    <property type="entry name" value="GUANYLATE_CYCLASE_2"/>
    <property type="match status" value="1"/>
</dbReference>
<dbReference type="Gene3D" id="3.30.70.1230">
    <property type="entry name" value="Nucleotide cyclase"/>
    <property type="match status" value="1"/>
</dbReference>
<keyword evidence="1" id="KW-0547">Nucleotide-binding</keyword>
<dbReference type="Pfam" id="PF12773">
    <property type="entry name" value="DZR"/>
    <property type="match status" value="1"/>
</dbReference>
<dbReference type="AlphaFoldDB" id="A0A9X9XG01"/>
<dbReference type="SMART" id="SM00028">
    <property type="entry name" value="TPR"/>
    <property type="match status" value="5"/>
</dbReference>
<dbReference type="InterPro" id="IPR029787">
    <property type="entry name" value="Nucleotide_cyclase"/>
</dbReference>
<dbReference type="InterPro" id="IPR027417">
    <property type="entry name" value="P-loop_NTPase"/>
</dbReference>
<dbReference type="Pfam" id="PF13191">
    <property type="entry name" value="AAA_16"/>
    <property type="match status" value="1"/>
</dbReference>
<dbReference type="Gene3D" id="3.40.50.300">
    <property type="entry name" value="P-loop containing nucleotide triphosphate hydrolases"/>
    <property type="match status" value="1"/>
</dbReference>
<dbReference type="EMBL" id="JAAEDL010000021">
    <property type="protein sequence ID" value="MBR0682637.1"/>
    <property type="molecule type" value="Genomic_DNA"/>
</dbReference>
<dbReference type="SUPFAM" id="SSF55073">
    <property type="entry name" value="Nucleotide cyclase"/>
    <property type="match status" value="1"/>
</dbReference>
<dbReference type="CDD" id="cd07302">
    <property type="entry name" value="CHD"/>
    <property type="match status" value="1"/>
</dbReference>
<evidence type="ECO:0000259" key="3">
    <source>
        <dbReference type="PROSITE" id="PS50125"/>
    </source>
</evidence>
<dbReference type="Proteomes" id="UP001138709">
    <property type="component" value="Unassembled WGS sequence"/>
</dbReference>
<dbReference type="GO" id="GO:0004016">
    <property type="term" value="F:adenylate cyclase activity"/>
    <property type="evidence" value="ECO:0007669"/>
    <property type="project" value="TreeGrafter"/>
</dbReference>
<dbReference type="InterPro" id="IPR041664">
    <property type="entry name" value="AAA_16"/>
</dbReference>
<reference evidence="4" key="1">
    <citation type="submission" date="2020-01" db="EMBL/GenBank/DDBJ databases">
        <authorList>
            <person name="Rat A."/>
        </authorList>
    </citation>
    <scope>NUCLEOTIDE SEQUENCE</scope>
    <source>
        <strain evidence="4">LMG 31228</strain>
    </source>
</reference>
<name>A0A9X9XG01_9PROT</name>
<dbReference type="GO" id="GO:0035556">
    <property type="term" value="P:intracellular signal transduction"/>
    <property type="evidence" value="ECO:0007669"/>
    <property type="project" value="InterPro"/>
</dbReference>
<dbReference type="SUPFAM" id="SSF52540">
    <property type="entry name" value="P-loop containing nucleoside triphosphate hydrolases"/>
    <property type="match status" value="1"/>
</dbReference>
<dbReference type="InterPro" id="IPR019734">
    <property type="entry name" value="TPR_rpt"/>
</dbReference>
<accession>A0A9X9XG01</accession>
<evidence type="ECO:0000256" key="1">
    <source>
        <dbReference type="ARBA" id="ARBA00022741"/>
    </source>
</evidence>
<dbReference type="GO" id="GO:0005737">
    <property type="term" value="C:cytoplasm"/>
    <property type="evidence" value="ECO:0007669"/>
    <property type="project" value="TreeGrafter"/>
</dbReference>
<dbReference type="SMART" id="SM00044">
    <property type="entry name" value="CYCc"/>
    <property type="match status" value="1"/>
</dbReference>
<dbReference type="InterPro" id="IPR025874">
    <property type="entry name" value="DZR"/>
</dbReference>
<dbReference type="PANTHER" id="PTHR16305:SF28">
    <property type="entry name" value="GUANYLATE CYCLASE DOMAIN-CONTAINING PROTEIN"/>
    <property type="match status" value="1"/>
</dbReference>
<reference evidence="4" key="2">
    <citation type="journal article" date="2021" name="Syst. Appl. Microbiol.">
        <title>Roseomonas hellenica sp. nov., isolated from roots of wild-growing Alkanna tinctoria.</title>
        <authorList>
            <person name="Rat A."/>
            <person name="Naranjo H.D."/>
            <person name="Lebbe L."/>
            <person name="Cnockaert M."/>
            <person name="Krigas N."/>
            <person name="Grigoriadou K."/>
            <person name="Maloupa E."/>
            <person name="Willems A."/>
        </authorList>
    </citation>
    <scope>NUCLEOTIDE SEQUENCE</scope>
    <source>
        <strain evidence="4">LMG 31228</strain>
    </source>
</reference>
<protein>
    <submittedName>
        <fullName evidence="4">AAA family ATPase</fullName>
    </submittedName>
</protein>
<dbReference type="PANTHER" id="PTHR16305">
    <property type="entry name" value="TESTICULAR SOLUBLE ADENYLYL CYCLASE"/>
    <property type="match status" value="1"/>
</dbReference>
<evidence type="ECO:0000256" key="2">
    <source>
        <dbReference type="ARBA" id="ARBA00022840"/>
    </source>
</evidence>
<organism evidence="4 5">
    <name type="scientific">Neoroseomonas eburnea</name>
    <dbReference type="NCBI Taxonomy" id="1346889"/>
    <lineage>
        <taxon>Bacteria</taxon>
        <taxon>Pseudomonadati</taxon>
        <taxon>Pseudomonadota</taxon>
        <taxon>Alphaproteobacteria</taxon>
        <taxon>Acetobacterales</taxon>
        <taxon>Acetobacteraceae</taxon>
        <taxon>Neoroseomonas</taxon>
    </lineage>
</organism>
<dbReference type="SUPFAM" id="SSF48452">
    <property type="entry name" value="TPR-like"/>
    <property type="match status" value="2"/>
</dbReference>
<keyword evidence="5" id="KW-1185">Reference proteome</keyword>
<sequence>MLCASCGGHSADGNRFCDACGAPLPTRCVVCGHVSRPGARFCGGCGRALAGDEGADNAGLHEAGETEGAVARPFPSPLATLLNSRFAREGERKQVTVLFADIRDSTALIQDLDPEQAIRRLEPGLTAMAEAVHRYGGTVNRWQGDGMMAVFGAPLAFEDHAVRACFAAQEMIAAASRLGEASVELRVGLNSGEVVVRARGHDLSLEYEAVGPTTHLASRMEQLAQPGTACLTARTARLVSGFVQLRSRGPVEVKGTSRPVEVFELVSTAGQTRWQVRSSAHRLTPFVGRGTEAAILTDALRRFEAGRGQVVAISGEAGMGKSRLAHEFLRDTGFMAATLVSAAAMPHDRHTPYRLIAELLSDWLGVGVDDTQLTIDAKLAEALAALGRSDSLEHAALRSLLALPIPDAAWSGLDPAHRRRVTHDALRALVLRAAASRPVILLIEDMHWADAESRSVIDAVIDSLGGARVLIIATYRPEFENRWSRLSYFSLVQLGPLDRDASDRLLRNLIGGTPELSSLRERMIEQTGGTPLFLEEIARSLVETGVLVSEPQRFRLTRSAEDVEIPDSVQSVIAARIDGLPSEARTLLQVASIIGKDVPVALLRAIAGMGPDQLARLLQELQAQEFLYEHGGMPGVEYTFKHALTHTVAYDSMLQRHRRALHRQALAAIEASFAERIDEFTERLADHALRGEVWDKATAYAFKAGQKANAHSAHRAAATFFRRALDAAVHLPADRGNAELCIDIRLGLRVALAASADLEEVLGHLAEAETLARAIGDERRLMQIVISRSTIQSNFGGLDVAVEAGRQGRALAERLGDISSFISSGFALGQAFWSRGDFAAAEQILTTTLERATEDQRRGQSATTGTASVMCLVSLSHVQSFLGRWKQALARAGEALDLAEATKRPYDLSYTQAALGLAHLMGGAIDAAIPLLEDSLRIARANEIVLLMPHAARYLGRAYALSGRPDPAIPLLEEAIVQARSHKLAALEGWCTASLALAHHVAGADGEAERHAAAAAELAHRYGYRPLAAHATRLIGEIGSAQEGDAAALQRAEAAFREALGLARTIGMRPELAESQFGLGRLLARQGRGVEATEALTMAAEEYRGCGMAAAAERAEAALVGLGLRIGVDTDILHGDCGDAPR</sequence>